<evidence type="ECO:0000256" key="1">
    <source>
        <dbReference type="SAM" id="MobiDB-lite"/>
    </source>
</evidence>
<feature type="region of interest" description="Disordered" evidence="1">
    <location>
        <begin position="1"/>
        <end position="131"/>
    </location>
</feature>
<sequence>MARPPGPSCRAKALFAGARSPLPETRSADPAPGRRTQCKHSALSARRLPAGGGGGAALARTHISAPLVTHRGKGEEGGGEGRGGSDAPRAGGVRACARRGGQPGRPAGSRPRPAPAYLPGSLRRLAPRAPS</sequence>
<keyword evidence="2" id="KW-1185">Reference proteome</keyword>
<dbReference type="RefSeq" id="XP_053078343.1">
    <property type="nucleotide sequence ID" value="XM_053222368.1"/>
</dbReference>
<gene>
    <name evidence="3" type="primary">LOC106968908</name>
</gene>
<proteinExistence type="predicted"/>
<protein>
    <submittedName>
        <fullName evidence="3">Translation initiation factor IF-2-like isoform X2</fullName>
    </submittedName>
</protein>
<dbReference type="GeneID" id="106968908"/>
<evidence type="ECO:0000313" key="2">
    <source>
        <dbReference type="Proteomes" id="UP001652583"/>
    </source>
</evidence>
<accession>A0ABM3Q334</accession>
<dbReference type="Proteomes" id="UP001652583">
    <property type="component" value="Chromosome B2"/>
</dbReference>
<reference evidence="3" key="1">
    <citation type="submission" date="2025-08" db="UniProtKB">
        <authorList>
            <consortium name="RefSeq"/>
        </authorList>
    </citation>
    <scope>IDENTIFICATION</scope>
    <source>
        <tissue evidence="3">Blood</tissue>
    </source>
</reference>
<feature type="compositionally biased region" description="Low complexity" evidence="1">
    <location>
        <begin position="87"/>
        <end position="111"/>
    </location>
</feature>
<organism evidence="2 3">
    <name type="scientific">Acinonyx jubatus</name>
    <name type="common">Cheetah</name>
    <dbReference type="NCBI Taxonomy" id="32536"/>
    <lineage>
        <taxon>Eukaryota</taxon>
        <taxon>Metazoa</taxon>
        <taxon>Chordata</taxon>
        <taxon>Craniata</taxon>
        <taxon>Vertebrata</taxon>
        <taxon>Euteleostomi</taxon>
        <taxon>Mammalia</taxon>
        <taxon>Eutheria</taxon>
        <taxon>Laurasiatheria</taxon>
        <taxon>Carnivora</taxon>
        <taxon>Feliformia</taxon>
        <taxon>Felidae</taxon>
        <taxon>Felinae</taxon>
        <taxon>Acinonyx</taxon>
    </lineage>
</organism>
<name>A0ABM3Q334_ACIJB</name>
<evidence type="ECO:0000313" key="3">
    <source>
        <dbReference type="RefSeq" id="XP_053078343.1"/>
    </source>
</evidence>